<dbReference type="GO" id="GO:0005506">
    <property type="term" value="F:iron ion binding"/>
    <property type="evidence" value="ECO:0007669"/>
    <property type="project" value="InterPro"/>
</dbReference>
<keyword evidence="10" id="KW-1133">Transmembrane helix</keyword>
<dbReference type="InterPro" id="IPR002403">
    <property type="entry name" value="Cyt_P450_E_grp-IV"/>
</dbReference>
<dbReference type="RefSeq" id="XP_046065220.1">
    <property type="nucleotide sequence ID" value="XM_046217657.1"/>
</dbReference>
<feature type="transmembrane region" description="Helical" evidence="10">
    <location>
        <begin position="12"/>
        <end position="35"/>
    </location>
</feature>
<sequence length="533" mass="59876">MAPVSILPDLDGSLGIALLCFVLLTVLYTINVLFFRVASPKGVPLIREPPGNTSFSFKTRLAYFTDCKSLYREAYENYSKKGKVVIIPGFGVRQEIILPTSSLGWALKQPETVLSVGDAFAEVDQAHYSLGHSKYVTDAWQGHLVKTELNHVLENIVAALNDELGIAFSAYFGTDEDEWKVIDLLETIRMVVAQAASRFTVGLPLCRDVQYIRDCFDAIDGCIINAGVTGGTPPMLRPLVGPIAGLKTQLAQRKVRKHFEPIYRARLETLKYAKDDPQHVEPQDHLQMMIRFAQKERPDELYDLDVMARRLTSANFGSMHQTSIQASNMLLNILGSDTEYNTIAILRDEVNQVMGTDTEWTKAKVSKMIKADSVARETLRCHSFGGRAVFRKVLTHGVETDTGIKLPKGSLISFLSQPVHTDEDMYEEALKYDPFRFSRIRESDPDSTKINTLSFVSTSPNYLSFGHGKHACPGRFLIDFELKMIIAYVLMNYDIKFPEEYGGKRPENRWLTEAIMPPDGVKVSIKRRKATTS</sequence>
<evidence type="ECO:0000256" key="9">
    <source>
        <dbReference type="RuleBase" id="RU000461"/>
    </source>
</evidence>
<comment type="cofactor">
    <cofactor evidence="1 8">
        <name>heme</name>
        <dbReference type="ChEBI" id="CHEBI:30413"/>
    </cofactor>
</comment>
<keyword evidence="4 8" id="KW-0479">Metal-binding</keyword>
<dbReference type="PRINTS" id="PR00465">
    <property type="entry name" value="EP450IV"/>
</dbReference>
<keyword evidence="7 9" id="KW-0503">Monooxygenase</keyword>
<evidence type="ECO:0000256" key="6">
    <source>
        <dbReference type="ARBA" id="ARBA00023004"/>
    </source>
</evidence>
<name>A0AAD4KCS7_9EURO</name>
<evidence type="ECO:0000256" key="10">
    <source>
        <dbReference type="SAM" id="Phobius"/>
    </source>
</evidence>
<evidence type="ECO:0000256" key="3">
    <source>
        <dbReference type="ARBA" id="ARBA00022617"/>
    </source>
</evidence>
<dbReference type="InterPro" id="IPR036396">
    <property type="entry name" value="Cyt_P450_sf"/>
</dbReference>
<evidence type="ECO:0000256" key="2">
    <source>
        <dbReference type="ARBA" id="ARBA00010617"/>
    </source>
</evidence>
<evidence type="ECO:0000256" key="4">
    <source>
        <dbReference type="ARBA" id="ARBA00022723"/>
    </source>
</evidence>
<dbReference type="PANTHER" id="PTHR46206">
    <property type="entry name" value="CYTOCHROME P450"/>
    <property type="match status" value="1"/>
</dbReference>
<evidence type="ECO:0000256" key="8">
    <source>
        <dbReference type="PIRSR" id="PIRSR602403-1"/>
    </source>
</evidence>
<keyword evidence="6 8" id="KW-0408">Iron</keyword>
<keyword evidence="12" id="KW-1185">Reference proteome</keyword>
<dbReference type="GO" id="GO:0016705">
    <property type="term" value="F:oxidoreductase activity, acting on paired donors, with incorporation or reduction of molecular oxygen"/>
    <property type="evidence" value="ECO:0007669"/>
    <property type="project" value="InterPro"/>
</dbReference>
<dbReference type="CDD" id="cd11041">
    <property type="entry name" value="CYP503A1-like"/>
    <property type="match status" value="1"/>
</dbReference>
<dbReference type="GO" id="GO:0020037">
    <property type="term" value="F:heme binding"/>
    <property type="evidence" value="ECO:0007669"/>
    <property type="project" value="InterPro"/>
</dbReference>
<gene>
    <name evidence="11" type="ORF">BGW36DRAFT_392112</name>
</gene>
<comment type="similarity">
    <text evidence="2 9">Belongs to the cytochrome P450 family.</text>
</comment>
<dbReference type="InterPro" id="IPR017972">
    <property type="entry name" value="Cyt_P450_CS"/>
</dbReference>
<organism evidence="11 12">
    <name type="scientific">Talaromyces proteolyticus</name>
    <dbReference type="NCBI Taxonomy" id="1131652"/>
    <lineage>
        <taxon>Eukaryota</taxon>
        <taxon>Fungi</taxon>
        <taxon>Dikarya</taxon>
        <taxon>Ascomycota</taxon>
        <taxon>Pezizomycotina</taxon>
        <taxon>Eurotiomycetes</taxon>
        <taxon>Eurotiomycetidae</taxon>
        <taxon>Eurotiales</taxon>
        <taxon>Trichocomaceae</taxon>
        <taxon>Talaromyces</taxon>
        <taxon>Talaromyces sect. Bacilispori</taxon>
    </lineage>
</organism>
<keyword evidence="5 9" id="KW-0560">Oxidoreductase</keyword>
<keyword evidence="10" id="KW-0472">Membrane</keyword>
<dbReference type="AlphaFoldDB" id="A0AAD4KCS7"/>
<keyword evidence="10" id="KW-0812">Transmembrane</keyword>
<evidence type="ECO:0000313" key="11">
    <source>
        <dbReference type="EMBL" id="KAH8688748.1"/>
    </source>
</evidence>
<evidence type="ECO:0000256" key="1">
    <source>
        <dbReference type="ARBA" id="ARBA00001971"/>
    </source>
</evidence>
<dbReference type="PANTHER" id="PTHR46206:SF1">
    <property type="entry name" value="P450, PUTATIVE (EUROFUNG)-RELATED"/>
    <property type="match status" value="1"/>
</dbReference>
<dbReference type="Pfam" id="PF00067">
    <property type="entry name" value="p450"/>
    <property type="match status" value="1"/>
</dbReference>
<feature type="binding site" description="axial binding residue" evidence="8">
    <location>
        <position position="472"/>
    </location>
    <ligand>
        <name>heme</name>
        <dbReference type="ChEBI" id="CHEBI:30413"/>
    </ligand>
    <ligandPart>
        <name>Fe</name>
        <dbReference type="ChEBI" id="CHEBI:18248"/>
    </ligandPart>
</feature>
<reference evidence="11" key="1">
    <citation type="submission" date="2021-12" db="EMBL/GenBank/DDBJ databases">
        <title>Convergent genome expansion in fungi linked to evolution of root-endophyte symbiosis.</title>
        <authorList>
            <consortium name="DOE Joint Genome Institute"/>
            <person name="Ke Y.-H."/>
            <person name="Bonito G."/>
            <person name="Liao H.-L."/>
            <person name="Looney B."/>
            <person name="Rojas-Flechas A."/>
            <person name="Nash J."/>
            <person name="Hameed K."/>
            <person name="Schadt C."/>
            <person name="Martin F."/>
            <person name="Crous P.W."/>
            <person name="Miettinen O."/>
            <person name="Magnuson J.K."/>
            <person name="Labbe J."/>
            <person name="Jacobson D."/>
            <person name="Doktycz M.J."/>
            <person name="Veneault-Fourrey C."/>
            <person name="Kuo A."/>
            <person name="Mondo S."/>
            <person name="Calhoun S."/>
            <person name="Riley R."/>
            <person name="Ohm R."/>
            <person name="LaButti K."/>
            <person name="Andreopoulos B."/>
            <person name="Pangilinan J."/>
            <person name="Nolan M."/>
            <person name="Tritt A."/>
            <person name="Clum A."/>
            <person name="Lipzen A."/>
            <person name="Daum C."/>
            <person name="Barry K."/>
            <person name="Grigoriev I.V."/>
            <person name="Vilgalys R."/>
        </authorList>
    </citation>
    <scope>NUCLEOTIDE SEQUENCE</scope>
    <source>
        <strain evidence="11">PMI_201</strain>
    </source>
</reference>
<dbReference type="SUPFAM" id="SSF48264">
    <property type="entry name" value="Cytochrome P450"/>
    <property type="match status" value="1"/>
</dbReference>
<evidence type="ECO:0000256" key="7">
    <source>
        <dbReference type="ARBA" id="ARBA00023033"/>
    </source>
</evidence>
<evidence type="ECO:0000256" key="5">
    <source>
        <dbReference type="ARBA" id="ARBA00023002"/>
    </source>
</evidence>
<dbReference type="PROSITE" id="PS00086">
    <property type="entry name" value="CYTOCHROME_P450"/>
    <property type="match status" value="1"/>
</dbReference>
<comment type="caution">
    <text evidence="11">The sequence shown here is derived from an EMBL/GenBank/DDBJ whole genome shotgun (WGS) entry which is preliminary data.</text>
</comment>
<evidence type="ECO:0000313" key="12">
    <source>
        <dbReference type="Proteomes" id="UP001201262"/>
    </source>
</evidence>
<dbReference type="GO" id="GO:0004497">
    <property type="term" value="F:monooxygenase activity"/>
    <property type="evidence" value="ECO:0007669"/>
    <property type="project" value="UniProtKB-KW"/>
</dbReference>
<dbReference type="Gene3D" id="1.10.630.10">
    <property type="entry name" value="Cytochrome P450"/>
    <property type="match status" value="1"/>
</dbReference>
<dbReference type="EMBL" id="JAJTJA010000017">
    <property type="protein sequence ID" value="KAH8688748.1"/>
    <property type="molecule type" value="Genomic_DNA"/>
</dbReference>
<dbReference type="InterPro" id="IPR001128">
    <property type="entry name" value="Cyt_P450"/>
</dbReference>
<protein>
    <submittedName>
        <fullName evidence="11">Cytochrome P450</fullName>
    </submittedName>
</protein>
<accession>A0AAD4KCS7</accession>
<dbReference type="GeneID" id="70247944"/>
<proteinExistence type="inferred from homology"/>
<keyword evidence="3 8" id="KW-0349">Heme</keyword>
<dbReference type="Proteomes" id="UP001201262">
    <property type="component" value="Unassembled WGS sequence"/>
</dbReference>